<dbReference type="AlphaFoldDB" id="A0A6G1LLT0"/>
<organism evidence="8 9">
    <name type="scientific">Teratosphaeria nubilosa</name>
    <dbReference type="NCBI Taxonomy" id="161662"/>
    <lineage>
        <taxon>Eukaryota</taxon>
        <taxon>Fungi</taxon>
        <taxon>Dikarya</taxon>
        <taxon>Ascomycota</taxon>
        <taxon>Pezizomycotina</taxon>
        <taxon>Dothideomycetes</taxon>
        <taxon>Dothideomycetidae</taxon>
        <taxon>Mycosphaerellales</taxon>
        <taxon>Teratosphaeriaceae</taxon>
        <taxon>Teratosphaeria</taxon>
    </lineage>
</organism>
<dbReference type="InterPro" id="IPR053257">
    <property type="entry name" value="Cu-only_SOD"/>
</dbReference>
<evidence type="ECO:0000256" key="1">
    <source>
        <dbReference type="ARBA" id="ARBA00004196"/>
    </source>
</evidence>
<dbReference type="OrthoDB" id="159229at2759"/>
<evidence type="ECO:0000256" key="2">
    <source>
        <dbReference type="ARBA" id="ARBA00004613"/>
    </source>
</evidence>
<protein>
    <recommendedName>
        <fullName evidence="4">superoxide dismutase</fullName>
        <ecNumber evidence="4">1.15.1.1</ecNumber>
    </recommendedName>
</protein>
<reference evidence="8" key="1">
    <citation type="journal article" date="2020" name="Stud. Mycol.">
        <title>101 Dothideomycetes genomes: a test case for predicting lifestyles and emergence of pathogens.</title>
        <authorList>
            <person name="Haridas S."/>
            <person name="Albert R."/>
            <person name="Binder M."/>
            <person name="Bloem J."/>
            <person name="Labutti K."/>
            <person name="Salamov A."/>
            <person name="Andreopoulos B."/>
            <person name="Baker S."/>
            <person name="Barry K."/>
            <person name="Bills G."/>
            <person name="Bluhm B."/>
            <person name="Cannon C."/>
            <person name="Castanera R."/>
            <person name="Culley D."/>
            <person name="Daum C."/>
            <person name="Ezra D."/>
            <person name="Gonzalez J."/>
            <person name="Henrissat B."/>
            <person name="Kuo A."/>
            <person name="Liang C."/>
            <person name="Lipzen A."/>
            <person name="Lutzoni F."/>
            <person name="Magnuson J."/>
            <person name="Mondo S."/>
            <person name="Nolan M."/>
            <person name="Ohm R."/>
            <person name="Pangilinan J."/>
            <person name="Park H.-J."/>
            <person name="Ramirez L."/>
            <person name="Alfaro M."/>
            <person name="Sun H."/>
            <person name="Tritt A."/>
            <person name="Yoshinaga Y."/>
            <person name="Zwiers L.-H."/>
            <person name="Turgeon B."/>
            <person name="Goodwin S."/>
            <person name="Spatafora J."/>
            <person name="Crous P."/>
            <person name="Grigoriev I."/>
        </authorList>
    </citation>
    <scope>NUCLEOTIDE SEQUENCE</scope>
    <source>
        <strain evidence="8">CBS 116005</strain>
    </source>
</reference>
<evidence type="ECO:0000313" key="8">
    <source>
        <dbReference type="EMBL" id="KAF2773124.1"/>
    </source>
</evidence>
<keyword evidence="6" id="KW-0049">Antioxidant</keyword>
<evidence type="ECO:0000256" key="7">
    <source>
        <dbReference type="ARBA" id="ARBA00049204"/>
    </source>
</evidence>
<dbReference type="Gene3D" id="2.60.40.200">
    <property type="entry name" value="Superoxide dismutase, copper/zinc binding domain"/>
    <property type="match status" value="1"/>
</dbReference>
<gene>
    <name evidence="8" type="ORF">EJ03DRAFT_324176</name>
</gene>
<sequence length="274" mass="27847">MALAQGEGLGYPPPPAQTLTHTMSGVLPVLPPGFTGVAVEEGAIIYDGPSNTSFMPVYGPATTASNLPAATYQALLPSTNFDNGTGSTVIGNITISSSSGTPGVMVSIDFSGFPSEELYGPFVYHIHTLPVPADGSCTATMGHLDPTDRGEYYPCNAAAPDTCQVGDLSGKHGNITASPFKSKYTDYFLSTNSNSSAFFGDLSVVIHTENTTRITCANFTLVESSSNASSTSGNTSATGVATGAATPSTYTGAANRIAGYGVVGLIGAAAAFIL</sequence>
<proteinExistence type="inferred from homology"/>
<dbReference type="Proteomes" id="UP000799436">
    <property type="component" value="Unassembled WGS sequence"/>
</dbReference>
<comment type="similarity">
    <text evidence="3">Belongs to the Cu-Zn superoxide dismutase family.</text>
</comment>
<evidence type="ECO:0000256" key="6">
    <source>
        <dbReference type="ARBA" id="ARBA00022862"/>
    </source>
</evidence>
<dbReference type="EC" id="1.15.1.1" evidence="4"/>
<dbReference type="GO" id="GO:0046872">
    <property type="term" value="F:metal ion binding"/>
    <property type="evidence" value="ECO:0007669"/>
    <property type="project" value="InterPro"/>
</dbReference>
<dbReference type="FunFam" id="2.60.40.200:FF:000007">
    <property type="entry name" value="Cell surface Cu-only superoxide dismutase 5"/>
    <property type="match status" value="1"/>
</dbReference>
<dbReference type="SUPFAM" id="SSF49329">
    <property type="entry name" value="Cu,Zn superoxide dismutase-like"/>
    <property type="match status" value="1"/>
</dbReference>
<evidence type="ECO:0000256" key="3">
    <source>
        <dbReference type="ARBA" id="ARBA00010457"/>
    </source>
</evidence>
<dbReference type="PANTHER" id="PTHR20910">
    <property type="entry name" value="AGAP001623-PA"/>
    <property type="match status" value="1"/>
</dbReference>
<dbReference type="EMBL" id="ML995812">
    <property type="protein sequence ID" value="KAF2773124.1"/>
    <property type="molecule type" value="Genomic_DNA"/>
</dbReference>
<accession>A0A6G1LLT0</accession>
<keyword evidence="5" id="KW-0964">Secreted</keyword>
<dbReference type="GO" id="GO:0004784">
    <property type="term" value="F:superoxide dismutase activity"/>
    <property type="evidence" value="ECO:0007669"/>
    <property type="project" value="UniProtKB-EC"/>
</dbReference>
<dbReference type="PANTHER" id="PTHR20910:SF1">
    <property type="entry name" value="SUPEROXIDE DISMUTASE COPPER_ZINC BINDING DOMAIN-CONTAINING PROTEIN"/>
    <property type="match status" value="1"/>
</dbReference>
<keyword evidence="9" id="KW-1185">Reference proteome</keyword>
<evidence type="ECO:0000256" key="4">
    <source>
        <dbReference type="ARBA" id="ARBA00012682"/>
    </source>
</evidence>
<comment type="subcellular location">
    <subcellularLocation>
        <location evidence="1">Cell envelope</location>
    </subcellularLocation>
    <subcellularLocation>
        <location evidence="2">Secreted</location>
    </subcellularLocation>
</comment>
<dbReference type="GO" id="GO:0005576">
    <property type="term" value="C:extracellular region"/>
    <property type="evidence" value="ECO:0007669"/>
    <property type="project" value="UniProtKB-SubCell"/>
</dbReference>
<dbReference type="InterPro" id="IPR036423">
    <property type="entry name" value="SOD-like_Cu/Zn_dom_sf"/>
</dbReference>
<comment type="catalytic activity">
    <reaction evidence="7">
        <text>2 superoxide + 2 H(+) = H2O2 + O2</text>
        <dbReference type="Rhea" id="RHEA:20696"/>
        <dbReference type="ChEBI" id="CHEBI:15378"/>
        <dbReference type="ChEBI" id="CHEBI:15379"/>
        <dbReference type="ChEBI" id="CHEBI:16240"/>
        <dbReference type="ChEBI" id="CHEBI:18421"/>
        <dbReference type="EC" id="1.15.1.1"/>
    </reaction>
</comment>
<evidence type="ECO:0000256" key="5">
    <source>
        <dbReference type="ARBA" id="ARBA00022525"/>
    </source>
</evidence>
<evidence type="ECO:0000313" key="9">
    <source>
        <dbReference type="Proteomes" id="UP000799436"/>
    </source>
</evidence>
<name>A0A6G1LLT0_9PEZI</name>